<dbReference type="InterPro" id="IPR001544">
    <property type="entry name" value="Aminotrans_IV"/>
</dbReference>
<dbReference type="SUPFAM" id="SSF56322">
    <property type="entry name" value="ADC synthase"/>
    <property type="match status" value="1"/>
</dbReference>
<evidence type="ECO:0000256" key="1">
    <source>
        <dbReference type="SAM" id="MobiDB-lite"/>
    </source>
</evidence>
<dbReference type="PRINTS" id="PR00095">
    <property type="entry name" value="ANTSNTHASEI"/>
</dbReference>
<dbReference type="InterPro" id="IPR043132">
    <property type="entry name" value="BCAT-like_C"/>
</dbReference>
<gene>
    <name evidence="3" type="ORF">ACFOLH_09155</name>
</gene>
<dbReference type="InterPro" id="IPR015890">
    <property type="entry name" value="Chorismate_C"/>
</dbReference>
<proteinExistence type="predicted"/>
<dbReference type="Proteomes" id="UP001595685">
    <property type="component" value="Unassembled WGS sequence"/>
</dbReference>
<dbReference type="Pfam" id="PF00425">
    <property type="entry name" value="Chorismate_bind"/>
    <property type="match status" value="1"/>
</dbReference>
<evidence type="ECO:0000313" key="4">
    <source>
        <dbReference type="Proteomes" id="UP001595685"/>
    </source>
</evidence>
<reference evidence="4" key="1">
    <citation type="journal article" date="2019" name="Int. J. Syst. Evol. Microbiol.">
        <title>The Global Catalogue of Microorganisms (GCM) 10K type strain sequencing project: providing services to taxonomists for standard genome sequencing and annotation.</title>
        <authorList>
            <consortium name="The Broad Institute Genomics Platform"/>
            <consortium name="The Broad Institute Genome Sequencing Center for Infectious Disease"/>
            <person name="Wu L."/>
            <person name="Ma J."/>
        </authorList>
    </citation>
    <scope>NUCLEOTIDE SEQUENCE [LARGE SCALE GENOMIC DNA]</scope>
    <source>
        <strain evidence="4">NCAIM B.02333</strain>
    </source>
</reference>
<dbReference type="SUPFAM" id="SSF56752">
    <property type="entry name" value="D-aminoacid aminotransferase-like PLP-dependent enzymes"/>
    <property type="match status" value="1"/>
</dbReference>
<sequence>MPRPVLVAEPAAGLPGRPADLLPALAHLAGGRRLTALAGSWSGTSVLVAADPAEVVERHDVPTRPELAALLDRTGPLPSTVPTGSAVGGGWSVLLGHALGRSTGRVRTPPAPRTGPRLPELVLSRYDHLLRHDGTRWWTEALDEGDGVATARARDLAAEAASAWARWREAPRGPGAVRLVAAPDAAAHMAAVEHVVGAVRAGEIAQANVCGRFALRLDDGGPAAVHAWATLVRALSPGRAALVTGPWGALVGASPETYLSVRDDRVTSSPIKGTRPAGEGGTLRRSAKDTSENVMIVDLVRNDLARVCVPGTVTVEELLAVQAMTGVSHLVSRVAGTLEPGTGPGDLVARTFPPGSVTGTPKQRATEVTDTVEVAARGAHTGAVGFLGPRLADLAVTIRSLEVGADGTAALGVGGGIVADSTPAEEWHEVLTKAAPLLTALGAAVPVPGPTTAAAKGLADPAHGLIETVLAVDGRAVAAPDHAARLRRSVWELTGVPLEADVEGLLGSAARDAGPGAHRLRVRVDLAGRGPATSVEESAGTRTVRAAGTRVETEPWRLPVAPWRQPGLVLGAVPAPGAGLERHKYADRSFLDRALADARRQAPAGSPAPDDVAFEAHDGLLETTRACLVAVMTGPDGPSIVTPACDGRVLPGTTRQVLLDLARQQGWQVRLAALDAEVLAGAEGLLACGSLRGAEWVSQVGPHRWAGPSTATAGLGAALLRRWGVPAG</sequence>
<dbReference type="Gene3D" id="3.20.10.10">
    <property type="entry name" value="D-amino Acid Aminotransferase, subunit A, domain 2"/>
    <property type="match status" value="1"/>
</dbReference>
<dbReference type="PANTHER" id="PTHR11236">
    <property type="entry name" value="AMINOBENZOATE/ANTHRANILATE SYNTHASE"/>
    <property type="match status" value="1"/>
</dbReference>
<dbReference type="InterPro" id="IPR036038">
    <property type="entry name" value="Aminotransferase-like"/>
</dbReference>
<dbReference type="EMBL" id="JBHRWW010000005">
    <property type="protein sequence ID" value="MFC3688505.1"/>
    <property type="molecule type" value="Genomic_DNA"/>
</dbReference>
<keyword evidence="4" id="KW-1185">Reference proteome</keyword>
<evidence type="ECO:0000313" key="3">
    <source>
        <dbReference type="EMBL" id="MFC3688505.1"/>
    </source>
</evidence>
<dbReference type="InterPro" id="IPR019999">
    <property type="entry name" value="Anth_synth_I-like"/>
</dbReference>
<feature type="region of interest" description="Disordered" evidence="1">
    <location>
        <begin position="267"/>
        <end position="286"/>
    </location>
</feature>
<evidence type="ECO:0000259" key="2">
    <source>
        <dbReference type="Pfam" id="PF00425"/>
    </source>
</evidence>
<accession>A0ABV7WFA0</accession>
<protein>
    <submittedName>
        <fullName evidence="3">Chorismate-binding protein</fullName>
    </submittedName>
</protein>
<feature type="domain" description="Chorismate-utilising enzyme C-terminal" evidence="2">
    <location>
        <begin position="186"/>
        <end position="433"/>
    </location>
</feature>
<name>A0ABV7WFA0_9MICO</name>
<dbReference type="Pfam" id="PF01063">
    <property type="entry name" value="Aminotran_4"/>
    <property type="match status" value="1"/>
</dbReference>
<comment type="caution">
    <text evidence="3">The sequence shown here is derived from an EMBL/GenBank/DDBJ whole genome shotgun (WGS) entry which is preliminary data.</text>
</comment>
<dbReference type="Gene3D" id="3.60.120.10">
    <property type="entry name" value="Anthranilate synthase"/>
    <property type="match status" value="1"/>
</dbReference>
<dbReference type="RefSeq" id="WP_376983755.1">
    <property type="nucleotide sequence ID" value="NZ_JBHRWW010000005.1"/>
</dbReference>
<organism evidence="3 4">
    <name type="scientific">Aquipuribacter hungaricus</name>
    <dbReference type="NCBI Taxonomy" id="545624"/>
    <lineage>
        <taxon>Bacteria</taxon>
        <taxon>Bacillati</taxon>
        <taxon>Actinomycetota</taxon>
        <taxon>Actinomycetes</taxon>
        <taxon>Micrococcales</taxon>
        <taxon>Intrasporangiaceae</taxon>
        <taxon>Aquipuribacter</taxon>
    </lineage>
</organism>
<dbReference type="PANTHER" id="PTHR11236:SF50">
    <property type="entry name" value="AMINODEOXYCHORISMATE SYNTHASE COMPONENT 1"/>
    <property type="match status" value="1"/>
</dbReference>
<dbReference type="InterPro" id="IPR005801">
    <property type="entry name" value="ADC_synthase"/>
</dbReference>